<evidence type="ECO:0000256" key="7">
    <source>
        <dbReference type="ARBA" id="ARBA00023288"/>
    </source>
</evidence>
<organism evidence="10 11">
    <name type="scientific">Paenibacillus glycanilyticus</name>
    <dbReference type="NCBI Taxonomy" id="126569"/>
    <lineage>
        <taxon>Bacteria</taxon>
        <taxon>Bacillati</taxon>
        <taxon>Bacillota</taxon>
        <taxon>Bacilli</taxon>
        <taxon>Bacillales</taxon>
        <taxon>Paenibacillaceae</taxon>
        <taxon>Paenibacillus</taxon>
    </lineage>
</organism>
<dbReference type="Gene3D" id="3.30.300.210">
    <property type="entry name" value="Nutrient germinant receptor protein C, domain 3"/>
    <property type="match status" value="1"/>
</dbReference>
<keyword evidence="3" id="KW-0309">Germination</keyword>
<evidence type="ECO:0000259" key="8">
    <source>
        <dbReference type="Pfam" id="PF05504"/>
    </source>
</evidence>
<proteinExistence type="inferred from homology"/>
<dbReference type="InterPro" id="IPR038501">
    <property type="entry name" value="Spore_GerAC_C_sf"/>
</dbReference>
<dbReference type="RefSeq" id="WP_317980091.1">
    <property type="nucleotide sequence ID" value="NZ_BTCL01000007.1"/>
</dbReference>
<keyword evidence="4" id="KW-0732">Signal</keyword>
<dbReference type="Pfam" id="PF25198">
    <property type="entry name" value="Spore_GerAC_N"/>
    <property type="match status" value="1"/>
</dbReference>
<evidence type="ECO:0000313" key="11">
    <source>
        <dbReference type="Proteomes" id="UP001285921"/>
    </source>
</evidence>
<evidence type="ECO:0000256" key="6">
    <source>
        <dbReference type="ARBA" id="ARBA00023139"/>
    </source>
</evidence>
<dbReference type="PANTHER" id="PTHR35789:SF1">
    <property type="entry name" value="SPORE GERMINATION PROTEIN B3"/>
    <property type="match status" value="1"/>
</dbReference>
<dbReference type="PANTHER" id="PTHR35789">
    <property type="entry name" value="SPORE GERMINATION PROTEIN B3"/>
    <property type="match status" value="1"/>
</dbReference>
<feature type="domain" description="Spore germination GerAC-like C-terminal" evidence="8">
    <location>
        <begin position="224"/>
        <end position="388"/>
    </location>
</feature>
<reference evidence="10 11" key="1">
    <citation type="submission" date="2023-05" db="EMBL/GenBank/DDBJ databases">
        <title>Draft genome of Paenibacillus sp. CCS26.</title>
        <authorList>
            <person name="Akita H."/>
            <person name="Shinto Y."/>
            <person name="Kimura Z."/>
        </authorList>
    </citation>
    <scope>NUCLEOTIDE SEQUENCE [LARGE SCALE GENOMIC DNA]</scope>
    <source>
        <strain evidence="10 11">CCS26</strain>
    </source>
</reference>
<evidence type="ECO:0000256" key="1">
    <source>
        <dbReference type="ARBA" id="ARBA00004635"/>
    </source>
</evidence>
<comment type="subcellular location">
    <subcellularLocation>
        <location evidence="1">Membrane</location>
        <topology evidence="1">Lipid-anchor</topology>
    </subcellularLocation>
</comment>
<dbReference type="EMBL" id="BTCL01000007">
    <property type="protein sequence ID" value="GMK45326.1"/>
    <property type="molecule type" value="Genomic_DNA"/>
</dbReference>
<keyword evidence="7" id="KW-0449">Lipoprotein</keyword>
<keyword evidence="11" id="KW-1185">Reference proteome</keyword>
<evidence type="ECO:0000259" key="9">
    <source>
        <dbReference type="Pfam" id="PF25198"/>
    </source>
</evidence>
<dbReference type="NCBIfam" id="TIGR02887">
    <property type="entry name" value="spore_ger_x_C"/>
    <property type="match status" value="1"/>
</dbReference>
<evidence type="ECO:0000256" key="2">
    <source>
        <dbReference type="ARBA" id="ARBA00007886"/>
    </source>
</evidence>
<gene>
    <name evidence="10" type="primary">gerKC_2</name>
    <name evidence="10" type="ORF">PghCCS26_24540</name>
</gene>
<dbReference type="Proteomes" id="UP001285921">
    <property type="component" value="Unassembled WGS sequence"/>
</dbReference>
<name>A0ABQ6NJR6_9BACL</name>
<feature type="domain" description="Spore germination protein N-terminal" evidence="9">
    <location>
        <begin position="23"/>
        <end position="199"/>
    </location>
</feature>
<dbReference type="InterPro" id="IPR057336">
    <property type="entry name" value="GerAC_N"/>
</dbReference>
<protein>
    <submittedName>
        <fullName evidence="10">Spore germination protein KC</fullName>
    </submittedName>
</protein>
<sequence>MIRKIVLLFIAMTLVLPIAGCWDRRELNELAISVALGIDKFGSQYQAVVQVVQPGEVASQKGGVKAMTPVTVFKAEGATIFEAIRKMTTVSSRKIYAAHLRIIVIGEELAREGIGDALDILSRDYEVRADSFLLISKGTTASHILEILTPLEKIPANKIFESIQTSEKVWAPVNSVTLDNFINDIVSKGKNPVISGIKISGYNERARSAENLKTTRPAVSIQNNGLAVFRGDQLIGWLNQEDSKGYNYITNNIVSTVGHVDCPDGGKIAFEVIRSEARIKSSVQSGKPHLAVELRVEENVGEVKCHIDLTEPQTIQQLERQSEQVLHGILQHVVETSQQKYKSDFIGFGNALHRNNPDEWRTLKKDWEEIFQDADVDVKVKVKIKRTGTVTNSFMEERG</sequence>
<dbReference type="Gene3D" id="6.20.190.10">
    <property type="entry name" value="Nutrient germinant receptor protein C, domain 1"/>
    <property type="match status" value="1"/>
</dbReference>
<comment type="caution">
    <text evidence="10">The sequence shown here is derived from an EMBL/GenBank/DDBJ whole genome shotgun (WGS) entry which is preliminary data.</text>
</comment>
<evidence type="ECO:0000256" key="4">
    <source>
        <dbReference type="ARBA" id="ARBA00022729"/>
    </source>
</evidence>
<dbReference type="InterPro" id="IPR008844">
    <property type="entry name" value="Spore_GerAC-like"/>
</dbReference>
<comment type="similarity">
    <text evidence="2">Belongs to the GerABKC lipoprotein family.</text>
</comment>
<accession>A0ABQ6NJR6</accession>
<evidence type="ECO:0000256" key="3">
    <source>
        <dbReference type="ARBA" id="ARBA00022544"/>
    </source>
</evidence>
<keyword evidence="5" id="KW-0472">Membrane</keyword>
<dbReference type="InterPro" id="IPR046953">
    <property type="entry name" value="Spore_GerAC-like_C"/>
</dbReference>
<dbReference type="Pfam" id="PF05504">
    <property type="entry name" value="Spore_GerAC"/>
    <property type="match status" value="1"/>
</dbReference>
<evidence type="ECO:0000313" key="10">
    <source>
        <dbReference type="EMBL" id="GMK45326.1"/>
    </source>
</evidence>
<evidence type="ECO:0000256" key="5">
    <source>
        <dbReference type="ARBA" id="ARBA00023136"/>
    </source>
</evidence>
<keyword evidence="6" id="KW-0564">Palmitate</keyword>